<name>A0A6C2UND9_9BACT</name>
<sequence>MKMELNRRIFLALLGTATVAASTSARPKAGAAGTTAIVRRPDGLHFFSDAPCEPTARPRSAAIQYYSI</sequence>
<dbReference type="AlphaFoldDB" id="A0A6C2UND9"/>
<dbReference type="Proteomes" id="UP000346198">
    <property type="component" value="Unassembled WGS sequence"/>
</dbReference>
<keyword evidence="3" id="KW-1185">Reference proteome</keyword>
<feature type="chain" id="PRO_5025537359" evidence="1">
    <location>
        <begin position="21"/>
        <end position="68"/>
    </location>
</feature>
<evidence type="ECO:0000313" key="2">
    <source>
        <dbReference type="EMBL" id="VGO21579.1"/>
    </source>
</evidence>
<dbReference type="InterPro" id="IPR006311">
    <property type="entry name" value="TAT_signal"/>
</dbReference>
<accession>A0A6C2UND9</accession>
<dbReference type="EMBL" id="CAAHFH010000002">
    <property type="protein sequence ID" value="VGO21579.1"/>
    <property type="molecule type" value="Genomic_DNA"/>
</dbReference>
<evidence type="ECO:0000313" key="3">
    <source>
        <dbReference type="Proteomes" id="UP000346198"/>
    </source>
</evidence>
<dbReference type="RefSeq" id="WP_168433414.1">
    <property type="nucleotide sequence ID" value="NZ_CAAHFH010000002.1"/>
</dbReference>
<proteinExistence type="predicted"/>
<organism evidence="2 3">
    <name type="scientific">Pontiella sulfatireligans</name>
    <dbReference type="NCBI Taxonomy" id="2750658"/>
    <lineage>
        <taxon>Bacteria</taxon>
        <taxon>Pseudomonadati</taxon>
        <taxon>Kiritimatiellota</taxon>
        <taxon>Kiritimatiellia</taxon>
        <taxon>Kiritimatiellales</taxon>
        <taxon>Pontiellaceae</taxon>
        <taxon>Pontiella</taxon>
    </lineage>
</organism>
<evidence type="ECO:0000256" key="1">
    <source>
        <dbReference type="SAM" id="SignalP"/>
    </source>
</evidence>
<dbReference type="PROSITE" id="PS51318">
    <property type="entry name" value="TAT"/>
    <property type="match status" value="1"/>
</dbReference>
<reference evidence="2 3" key="1">
    <citation type="submission" date="2019-04" db="EMBL/GenBank/DDBJ databases">
        <authorList>
            <person name="Van Vliet M D."/>
        </authorList>
    </citation>
    <scope>NUCLEOTIDE SEQUENCE [LARGE SCALE GENOMIC DNA]</scope>
    <source>
        <strain evidence="2 3">F21</strain>
    </source>
</reference>
<gene>
    <name evidence="2" type="ORF">SCARR_03653</name>
</gene>
<keyword evidence="1" id="KW-0732">Signal</keyword>
<feature type="signal peptide" evidence="1">
    <location>
        <begin position="1"/>
        <end position="20"/>
    </location>
</feature>
<protein>
    <submittedName>
        <fullName evidence="2">Uncharacterized protein</fullName>
    </submittedName>
</protein>